<evidence type="ECO:0000313" key="2">
    <source>
        <dbReference type="Proteomes" id="UP001198163"/>
    </source>
</evidence>
<dbReference type="EMBL" id="JAINWA010000001">
    <property type="protein sequence ID" value="MCD1653809.1"/>
    <property type="molecule type" value="Genomic_DNA"/>
</dbReference>
<proteinExistence type="predicted"/>
<name>A0AAE3EHV9_9SPIR</name>
<gene>
    <name evidence="1" type="ORF">K7J14_03730</name>
</gene>
<reference evidence="1" key="1">
    <citation type="submission" date="2021-08" db="EMBL/GenBank/DDBJ databases">
        <title>Comparative analyses of Brucepasteria parasyntrophica and Teretinema zuelzerae.</title>
        <authorList>
            <person name="Song Y."/>
            <person name="Brune A."/>
        </authorList>
    </citation>
    <scope>NUCLEOTIDE SEQUENCE</scope>
    <source>
        <strain evidence="1">DSM 1903</strain>
    </source>
</reference>
<sequence>MKINRAAQIAAALKITEALIERAATGFPVEESRSSRDRWNLRDVLHHISEWIDYSHSRLRAILDGGDIVEVGDLESFNRAAWDRGAALSRVEASAACIAALKKYALLLREFPESDFERKDLPTGFSFELWRYMLLDSLVHPVQHLLYHSATRGDFLFAQFALHEAGETLLAFSGGKADSFDLFEFASDPAELREAVFAFGAACPGDEYARVLVQRHCGSFYPALRRQFSLSFAMLRNLVEHSPAAVWDEKAGGFVYWQQLLHALSGVSCWLRRGDEPFRDPFAEKRLYPELDGEPESMLTREELLLFLEEADETAGRFVFGGNDAWLAEKPVADSRYTNLELLGMQIRHVMYHVGHCESILRERGFPTGAWVD</sequence>
<dbReference type="Gene3D" id="1.20.120.450">
    <property type="entry name" value="dinb family like domain"/>
    <property type="match status" value="1"/>
</dbReference>
<protein>
    <recommendedName>
        <fullName evidence="3">DinB-like domain-containing protein</fullName>
    </recommendedName>
</protein>
<accession>A0AAE3EHV9</accession>
<dbReference type="InterPro" id="IPR034660">
    <property type="entry name" value="DinB/YfiT-like"/>
</dbReference>
<evidence type="ECO:0008006" key="3">
    <source>
        <dbReference type="Google" id="ProtNLM"/>
    </source>
</evidence>
<dbReference type="RefSeq" id="WP_230753277.1">
    <property type="nucleotide sequence ID" value="NZ_JAINWA010000001.1"/>
</dbReference>
<dbReference type="AlphaFoldDB" id="A0AAE3EHV9"/>
<organism evidence="1 2">
    <name type="scientific">Teretinema zuelzerae</name>
    <dbReference type="NCBI Taxonomy" id="156"/>
    <lineage>
        <taxon>Bacteria</taxon>
        <taxon>Pseudomonadati</taxon>
        <taxon>Spirochaetota</taxon>
        <taxon>Spirochaetia</taxon>
        <taxon>Spirochaetales</taxon>
        <taxon>Treponemataceae</taxon>
        <taxon>Teretinema</taxon>
    </lineage>
</organism>
<dbReference type="SUPFAM" id="SSF109854">
    <property type="entry name" value="DinB/YfiT-like putative metalloenzymes"/>
    <property type="match status" value="2"/>
</dbReference>
<comment type="caution">
    <text evidence="1">The sequence shown here is derived from an EMBL/GenBank/DDBJ whole genome shotgun (WGS) entry which is preliminary data.</text>
</comment>
<evidence type="ECO:0000313" key="1">
    <source>
        <dbReference type="EMBL" id="MCD1653809.1"/>
    </source>
</evidence>
<dbReference type="Proteomes" id="UP001198163">
    <property type="component" value="Unassembled WGS sequence"/>
</dbReference>
<keyword evidence="2" id="KW-1185">Reference proteome</keyword>